<dbReference type="InterPro" id="IPR016181">
    <property type="entry name" value="Acyl_CoA_acyltransferase"/>
</dbReference>
<dbReference type="OrthoDB" id="9782022at2"/>
<dbReference type="InterPro" id="IPR007472">
    <property type="entry name" value="N-end_Aminoacyl_Trfase_C"/>
</dbReference>
<protein>
    <recommendedName>
        <fullName evidence="1">N-end rule aminoacyl transferase C-terminal domain-containing protein</fullName>
    </recommendedName>
</protein>
<sequence length="362" mass="42630">MHSRIRHPERVSPAELDDYLRAGWRCTGQAIYTSHFMRFPPETHGRIYSTIPTRLSLRGYSFRKSLRKLYRKVQEQFEVRSGMPLAWDEAMEEVHEKYQLAFPDRPLADLEAYQKKPTGPFTFDTRCVKVYHEGQLIAFSLFNLGEKSLYSSQGIYDPEWSRYSLGFFTMLEEIRYAQQTGRSYFYPGYVVPGYPEFDYKKRVGPLEMFLLHSRKWVPESEVRPEQIPVNRMRAALERLKTKLQDTGIDSHLLEYALFDIRFFDNRPLPFLEFPLLLLLSSPEPARYCPAVVFIPELQQYAVLDIKFFGIGVHHVPTYQEVMERKPTVVRYPIAIMEIIGEKLELEPTVTLLEREIRNTSFL</sequence>
<dbReference type="RefSeq" id="WP_052516332.1">
    <property type="nucleotide sequence ID" value="NZ_JBKAGJ010000002.1"/>
</dbReference>
<evidence type="ECO:0000313" key="2">
    <source>
        <dbReference type="EMBL" id="KGE85758.1"/>
    </source>
</evidence>
<dbReference type="EMBL" id="JPOS01000083">
    <property type="protein sequence ID" value="KGE85758.1"/>
    <property type="molecule type" value="Genomic_DNA"/>
</dbReference>
<dbReference type="GO" id="GO:0005737">
    <property type="term" value="C:cytoplasm"/>
    <property type="evidence" value="ECO:0007669"/>
    <property type="project" value="TreeGrafter"/>
</dbReference>
<dbReference type="PANTHER" id="PTHR21367:SF1">
    <property type="entry name" value="ARGINYL-TRNA--PROTEIN TRANSFERASE 1"/>
    <property type="match status" value="1"/>
</dbReference>
<reference evidence="2 3" key="1">
    <citation type="journal article" date="2014" name="Int. J. Syst. Evol. Microbiol.">
        <title>Phaeodactylibacter xiamenensis gen. nov., sp. nov., a member of the family Saprospiraceae isolated from the marine alga Phaeodactylum tricornutum.</title>
        <authorList>
            <person name="Chen Z.Jr."/>
            <person name="Lei X."/>
            <person name="Lai Q."/>
            <person name="Li Y."/>
            <person name="Zhang B."/>
            <person name="Zhang J."/>
            <person name="Zhang H."/>
            <person name="Yang L."/>
            <person name="Zheng W."/>
            <person name="Tian Y."/>
            <person name="Yu Z."/>
            <person name="Xu H.Jr."/>
            <person name="Zheng T."/>
        </authorList>
    </citation>
    <scope>NUCLEOTIDE SEQUENCE [LARGE SCALE GENOMIC DNA]</scope>
    <source>
        <strain evidence="2 3">KD52</strain>
    </source>
</reference>
<feature type="domain" description="N-end rule aminoacyl transferase C-terminal" evidence="1">
    <location>
        <begin position="97"/>
        <end position="208"/>
    </location>
</feature>
<dbReference type="Pfam" id="PF04377">
    <property type="entry name" value="ATE_C"/>
    <property type="match status" value="1"/>
</dbReference>
<dbReference type="GO" id="GO:0004057">
    <property type="term" value="F:arginyl-tRNA--protein transferase activity"/>
    <property type="evidence" value="ECO:0007669"/>
    <property type="project" value="InterPro"/>
</dbReference>
<dbReference type="AlphaFoldDB" id="A0A098S1R0"/>
<proteinExistence type="predicted"/>
<dbReference type="STRING" id="1524460.IX84_24240"/>
<evidence type="ECO:0000313" key="3">
    <source>
        <dbReference type="Proteomes" id="UP000029736"/>
    </source>
</evidence>
<dbReference type="InterPro" id="IPR030700">
    <property type="entry name" value="N-end_Aminoacyl_Trfase"/>
</dbReference>
<organism evidence="2 3">
    <name type="scientific">Phaeodactylibacter xiamenensis</name>
    <dbReference type="NCBI Taxonomy" id="1524460"/>
    <lineage>
        <taxon>Bacteria</taxon>
        <taxon>Pseudomonadati</taxon>
        <taxon>Bacteroidota</taxon>
        <taxon>Saprospiria</taxon>
        <taxon>Saprospirales</taxon>
        <taxon>Haliscomenobacteraceae</taxon>
        <taxon>Phaeodactylibacter</taxon>
    </lineage>
</organism>
<dbReference type="Proteomes" id="UP000029736">
    <property type="component" value="Unassembled WGS sequence"/>
</dbReference>
<evidence type="ECO:0000259" key="1">
    <source>
        <dbReference type="Pfam" id="PF04377"/>
    </source>
</evidence>
<gene>
    <name evidence="2" type="ORF">IX84_24240</name>
</gene>
<keyword evidence="3" id="KW-1185">Reference proteome</keyword>
<dbReference type="PANTHER" id="PTHR21367">
    <property type="entry name" value="ARGININE-TRNA-PROTEIN TRANSFERASE 1"/>
    <property type="match status" value="1"/>
</dbReference>
<dbReference type="SUPFAM" id="SSF55729">
    <property type="entry name" value="Acyl-CoA N-acyltransferases (Nat)"/>
    <property type="match status" value="1"/>
</dbReference>
<comment type="caution">
    <text evidence="2">The sequence shown here is derived from an EMBL/GenBank/DDBJ whole genome shotgun (WGS) entry which is preliminary data.</text>
</comment>
<accession>A0A098S1R0</accession>
<name>A0A098S1R0_9BACT</name>